<dbReference type="CDD" id="cd00192">
    <property type="entry name" value="PTKc"/>
    <property type="match status" value="1"/>
</dbReference>
<evidence type="ECO:0000256" key="7">
    <source>
        <dbReference type="ARBA" id="ARBA00023137"/>
    </source>
</evidence>
<keyword evidence="5" id="KW-0067">ATP-binding</keyword>
<comment type="caution">
    <text evidence="9">The sequence shown here is derived from an EMBL/GenBank/DDBJ whole genome shotgun (WGS) entry which is preliminary data.</text>
</comment>
<dbReference type="GO" id="GO:0004714">
    <property type="term" value="F:transmembrane receptor protein tyrosine kinase activity"/>
    <property type="evidence" value="ECO:0007669"/>
    <property type="project" value="TreeGrafter"/>
</dbReference>
<dbReference type="FunFam" id="1.10.510.10:FF:001512">
    <property type="entry name" value="Receptor tyrosine-protein kinase erbB-2"/>
    <property type="match status" value="1"/>
</dbReference>
<keyword evidence="7" id="KW-0829">Tyrosine-protein kinase</keyword>
<name>A0A8S3QB44_MYTED</name>
<dbReference type="InterPro" id="IPR001245">
    <property type="entry name" value="Ser-Thr/Tyr_kinase_cat_dom"/>
</dbReference>
<dbReference type="GO" id="GO:0005886">
    <property type="term" value="C:plasma membrane"/>
    <property type="evidence" value="ECO:0007669"/>
    <property type="project" value="TreeGrafter"/>
</dbReference>
<evidence type="ECO:0000313" key="9">
    <source>
        <dbReference type="EMBL" id="CAG2192552.1"/>
    </source>
</evidence>
<evidence type="ECO:0000256" key="5">
    <source>
        <dbReference type="ARBA" id="ARBA00022840"/>
    </source>
</evidence>
<dbReference type="GO" id="GO:0050793">
    <property type="term" value="P:regulation of developmental process"/>
    <property type="evidence" value="ECO:0007669"/>
    <property type="project" value="UniProtKB-ARBA"/>
</dbReference>
<protein>
    <submittedName>
        <fullName evidence="9">Vascular endothelial growth factor receptor 1,Vascular endothelial growth factor receptor 3,Platelet-derived growth factor receptor alpha</fullName>
    </submittedName>
</protein>
<dbReference type="InterPro" id="IPR050122">
    <property type="entry name" value="RTK"/>
</dbReference>
<dbReference type="GO" id="GO:0048468">
    <property type="term" value="P:cell development"/>
    <property type="evidence" value="ECO:0007669"/>
    <property type="project" value="UniProtKB-ARBA"/>
</dbReference>
<evidence type="ECO:0000256" key="3">
    <source>
        <dbReference type="ARBA" id="ARBA00022741"/>
    </source>
</evidence>
<reference evidence="9" key="1">
    <citation type="submission" date="2021-03" db="EMBL/GenBank/DDBJ databases">
        <authorList>
            <person name="Bekaert M."/>
        </authorList>
    </citation>
    <scope>NUCLEOTIDE SEQUENCE</scope>
</reference>
<evidence type="ECO:0000256" key="4">
    <source>
        <dbReference type="ARBA" id="ARBA00022777"/>
    </source>
</evidence>
<keyword evidence="2" id="KW-0808">Transferase</keyword>
<dbReference type="GO" id="GO:0007169">
    <property type="term" value="P:cell surface receptor protein tyrosine kinase signaling pathway"/>
    <property type="evidence" value="ECO:0007669"/>
    <property type="project" value="TreeGrafter"/>
</dbReference>
<evidence type="ECO:0000259" key="8">
    <source>
        <dbReference type="PROSITE" id="PS50011"/>
    </source>
</evidence>
<accession>A0A8S3QB44</accession>
<dbReference type="PROSITE" id="PS50011">
    <property type="entry name" value="PROTEIN_KINASE_DOM"/>
    <property type="match status" value="1"/>
</dbReference>
<gene>
    <name evidence="9" type="ORF">MEDL_7711</name>
</gene>
<keyword evidence="6" id="KW-0472">Membrane</keyword>
<dbReference type="Gene3D" id="1.10.510.10">
    <property type="entry name" value="Transferase(Phosphotransferase) domain 1"/>
    <property type="match status" value="1"/>
</dbReference>
<sequence length="389" mass="44469">MTISNSNSIVRLETRHGKVSTELPQHEWVNGTPLREDITFRLGWLETSTVYRTVFVRTLEAPTCHERAGIWIILFGPDNSTKSFKVHKEATTFELTGLSATTSYWFKMTTNYGNDTHYVSSSVPTKFAFVTTEEEVGLSSGGVGALVADEQNDENVLKMRAKINFYAIKVGHHKNILDFIGSVEDDIRGPMMILEYCPNGVLNEFLENSRSNISVELVERLFRMAFGICNGMDYLASNKVVHRRLAARNVLLNKLLEPKITGFGPDPEANKDEEERVPIKWMAPECMKSTEHANELSDVWSYGIVMWEIFSLGDTPYPGVQSRDVPGKVRRDYKMKKPEQCDDAFYNIMLKCWHYDPRKRAGFSQMKEEMSKIFTEVPGDSFYYQTNEL</sequence>
<dbReference type="GO" id="GO:0012505">
    <property type="term" value="C:endomembrane system"/>
    <property type="evidence" value="ECO:0007669"/>
    <property type="project" value="UniProtKB-SubCell"/>
</dbReference>
<dbReference type="GO" id="GO:0030182">
    <property type="term" value="P:neuron differentiation"/>
    <property type="evidence" value="ECO:0007669"/>
    <property type="project" value="UniProtKB-ARBA"/>
</dbReference>
<dbReference type="PANTHER" id="PTHR24416:SF600">
    <property type="entry name" value="PDGF- AND VEGF-RECEPTOR RELATED, ISOFORM J"/>
    <property type="match status" value="1"/>
</dbReference>
<evidence type="ECO:0000256" key="1">
    <source>
        <dbReference type="ARBA" id="ARBA00004308"/>
    </source>
</evidence>
<dbReference type="PANTHER" id="PTHR24416">
    <property type="entry name" value="TYROSINE-PROTEIN KINASE RECEPTOR"/>
    <property type="match status" value="1"/>
</dbReference>
<evidence type="ECO:0000256" key="6">
    <source>
        <dbReference type="ARBA" id="ARBA00023136"/>
    </source>
</evidence>
<dbReference type="EMBL" id="CAJPWZ010000410">
    <property type="protein sequence ID" value="CAG2192552.1"/>
    <property type="molecule type" value="Genomic_DNA"/>
</dbReference>
<keyword evidence="3" id="KW-0547">Nucleotide-binding</keyword>
<keyword evidence="4" id="KW-0418">Kinase</keyword>
<dbReference type="AlphaFoldDB" id="A0A8S3QB44"/>
<dbReference type="PRINTS" id="PR00109">
    <property type="entry name" value="TYRKINASE"/>
</dbReference>
<evidence type="ECO:0000256" key="2">
    <source>
        <dbReference type="ARBA" id="ARBA00022679"/>
    </source>
</evidence>
<dbReference type="GO" id="GO:0005524">
    <property type="term" value="F:ATP binding"/>
    <property type="evidence" value="ECO:0007669"/>
    <property type="project" value="UniProtKB-KW"/>
</dbReference>
<dbReference type="GO" id="GO:0043235">
    <property type="term" value="C:receptor complex"/>
    <property type="evidence" value="ECO:0007669"/>
    <property type="project" value="TreeGrafter"/>
</dbReference>
<organism evidence="9 10">
    <name type="scientific">Mytilus edulis</name>
    <name type="common">Blue mussel</name>
    <dbReference type="NCBI Taxonomy" id="6550"/>
    <lineage>
        <taxon>Eukaryota</taxon>
        <taxon>Metazoa</taxon>
        <taxon>Spiralia</taxon>
        <taxon>Lophotrochozoa</taxon>
        <taxon>Mollusca</taxon>
        <taxon>Bivalvia</taxon>
        <taxon>Autobranchia</taxon>
        <taxon>Pteriomorphia</taxon>
        <taxon>Mytilida</taxon>
        <taxon>Mytiloidea</taxon>
        <taxon>Mytilidae</taxon>
        <taxon>Mytilinae</taxon>
        <taxon>Mytilus</taxon>
    </lineage>
</organism>
<dbReference type="InterPro" id="IPR011009">
    <property type="entry name" value="Kinase-like_dom_sf"/>
</dbReference>
<evidence type="ECO:0000313" key="10">
    <source>
        <dbReference type="Proteomes" id="UP000683360"/>
    </source>
</evidence>
<feature type="domain" description="Protein kinase" evidence="8">
    <location>
        <begin position="106"/>
        <end position="374"/>
    </location>
</feature>
<keyword evidence="10" id="KW-1185">Reference proteome</keyword>
<proteinExistence type="predicted"/>
<comment type="subcellular location">
    <subcellularLocation>
        <location evidence="1">Endomembrane system</location>
    </subcellularLocation>
</comment>
<dbReference type="SUPFAM" id="SSF56112">
    <property type="entry name" value="Protein kinase-like (PK-like)"/>
    <property type="match status" value="1"/>
</dbReference>
<dbReference type="OrthoDB" id="6138886at2759"/>
<dbReference type="Pfam" id="PF07714">
    <property type="entry name" value="PK_Tyr_Ser-Thr"/>
    <property type="match status" value="1"/>
</dbReference>
<dbReference type="InterPro" id="IPR000719">
    <property type="entry name" value="Prot_kinase_dom"/>
</dbReference>
<keyword evidence="9" id="KW-0675">Receptor</keyword>
<dbReference type="Proteomes" id="UP000683360">
    <property type="component" value="Unassembled WGS sequence"/>
</dbReference>